<sequence length="134" mass="15238">MSCCVVCLPGKCLGADCPFVDVLPHDQDSILKAQKIFEAFKMDYVKESLIKAKGIDAKKALVEDWLLQYETNEKMCELFRFQDLVKHYQDRFGPLEEKEDHAASVAVFPGLSKCTTVSLSKTEDDPDHDMVDRF</sequence>
<evidence type="ECO:0000313" key="2">
    <source>
        <dbReference type="Proteomes" id="UP000245207"/>
    </source>
</evidence>
<organism evidence="1 2">
    <name type="scientific">Artemisia annua</name>
    <name type="common">Sweet wormwood</name>
    <dbReference type="NCBI Taxonomy" id="35608"/>
    <lineage>
        <taxon>Eukaryota</taxon>
        <taxon>Viridiplantae</taxon>
        <taxon>Streptophyta</taxon>
        <taxon>Embryophyta</taxon>
        <taxon>Tracheophyta</taxon>
        <taxon>Spermatophyta</taxon>
        <taxon>Magnoliopsida</taxon>
        <taxon>eudicotyledons</taxon>
        <taxon>Gunneridae</taxon>
        <taxon>Pentapetalae</taxon>
        <taxon>asterids</taxon>
        <taxon>campanulids</taxon>
        <taxon>Asterales</taxon>
        <taxon>Asteraceae</taxon>
        <taxon>Asteroideae</taxon>
        <taxon>Anthemideae</taxon>
        <taxon>Artemisiinae</taxon>
        <taxon>Artemisia</taxon>
    </lineage>
</organism>
<name>A0A2U1QIW9_ARTAN</name>
<evidence type="ECO:0000313" key="1">
    <source>
        <dbReference type="EMBL" id="PWA97918.1"/>
    </source>
</evidence>
<dbReference type="EMBL" id="PKPP01000094">
    <property type="protein sequence ID" value="PWA97918.1"/>
    <property type="molecule type" value="Genomic_DNA"/>
</dbReference>
<gene>
    <name evidence="1" type="ORF">CTI12_AA021880</name>
</gene>
<dbReference type="AlphaFoldDB" id="A0A2U1QIW9"/>
<reference evidence="1 2" key="1">
    <citation type="journal article" date="2018" name="Mol. Plant">
        <title>The genome of Artemisia annua provides insight into the evolution of Asteraceae family and artemisinin biosynthesis.</title>
        <authorList>
            <person name="Shen Q."/>
            <person name="Zhang L."/>
            <person name="Liao Z."/>
            <person name="Wang S."/>
            <person name="Yan T."/>
            <person name="Shi P."/>
            <person name="Liu M."/>
            <person name="Fu X."/>
            <person name="Pan Q."/>
            <person name="Wang Y."/>
            <person name="Lv Z."/>
            <person name="Lu X."/>
            <person name="Zhang F."/>
            <person name="Jiang W."/>
            <person name="Ma Y."/>
            <person name="Chen M."/>
            <person name="Hao X."/>
            <person name="Li L."/>
            <person name="Tang Y."/>
            <person name="Lv G."/>
            <person name="Zhou Y."/>
            <person name="Sun X."/>
            <person name="Brodelius P.E."/>
            <person name="Rose J.K.C."/>
            <person name="Tang K."/>
        </authorList>
    </citation>
    <scope>NUCLEOTIDE SEQUENCE [LARGE SCALE GENOMIC DNA]</scope>
    <source>
        <strain evidence="2">cv. Huhao1</strain>
        <tissue evidence="1">Leaf</tissue>
    </source>
</reference>
<proteinExistence type="predicted"/>
<comment type="caution">
    <text evidence="1">The sequence shown here is derived from an EMBL/GenBank/DDBJ whole genome shotgun (WGS) entry which is preliminary data.</text>
</comment>
<keyword evidence="2" id="KW-1185">Reference proteome</keyword>
<protein>
    <submittedName>
        <fullName evidence="1">Uncharacterized protein</fullName>
    </submittedName>
</protein>
<dbReference type="Proteomes" id="UP000245207">
    <property type="component" value="Unassembled WGS sequence"/>
</dbReference>
<accession>A0A2U1QIW9</accession>